<protein>
    <recommendedName>
        <fullName evidence="5">Chemotaxis protein methyltransferase</fullName>
        <ecNumber evidence="5">2.1.1.80</ecNumber>
    </recommendedName>
</protein>
<accession>A0A285D517</accession>
<dbReference type="GO" id="GO:0032259">
    <property type="term" value="P:methylation"/>
    <property type="evidence" value="ECO:0007669"/>
    <property type="project" value="UniProtKB-KW"/>
</dbReference>
<evidence type="ECO:0000256" key="2">
    <source>
        <dbReference type="ARBA" id="ARBA00022603"/>
    </source>
</evidence>
<dbReference type="InterPro" id="IPR029063">
    <property type="entry name" value="SAM-dependent_MTases_sf"/>
</dbReference>
<evidence type="ECO:0000259" key="7">
    <source>
        <dbReference type="PROSITE" id="PS50123"/>
    </source>
</evidence>
<gene>
    <name evidence="8" type="ORF">SAMN05878503_12736</name>
</gene>
<dbReference type="GO" id="GO:0008983">
    <property type="term" value="F:protein-glutamate O-methyltransferase activity"/>
    <property type="evidence" value="ECO:0007669"/>
    <property type="project" value="UniProtKB-EC"/>
</dbReference>
<dbReference type="PRINTS" id="PR00996">
    <property type="entry name" value="CHERMTFRASE"/>
</dbReference>
<proteinExistence type="predicted"/>
<evidence type="ECO:0000313" key="9">
    <source>
        <dbReference type="Proteomes" id="UP000219467"/>
    </source>
</evidence>
<evidence type="ECO:0000256" key="3">
    <source>
        <dbReference type="ARBA" id="ARBA00022679"/>
    </source>
</evidence>
<feature type="binding site" evidence="6">
    <location>
        <position position="157"/>
    </location>
    <ligand>
        <name>S-adenosyl-L-methionine</name>
        <dbReference type="ChEBI" id="CHEBI:59789"/>
    </ligand>
</feature>
<comment type="function">
    <text evidence="5">Methylation of the membrane-bound methyl-accepting chemotaxis proteins (MCP) to form gamma-glutamyl methyl ester residues in MCP.</text>
</comment>
<dbReference type="PIRSF" id="PIRSF000410">
    <property type="entry name" value="CheR"/>
    <property type="match status" value="1"/>
</dbReference>
<feature type="domain" description="CheR-type methyltransferase" evidence="7">
    <location>
        <begin position="10"/>
        <end position="287"/>
    </location>
</feature>
<evidence type="ECO:0000256" key="6">
    <source>
        <dbReference type="PIRSR" id="PIRSR000410-1"/>
    </source>
</evidence>
<dbReference type="Proteomes" id="UP000219467">
    <property type="component" value="Unassembled WGS sequence"/>
</dbReference>
<dbReference type="InterPro" id="IPR022641">
    <property type="entry name" value="CheR_N"/>
</dbReference>
<reference evidence="9" key="1">
    <citation type="submission" date="2017-08" db="EMBL/GenBank/DDBJ databases">
        <authorList>
            <person name="Varghese N."/>
            <person name="Submissions S."/>
        </authorList>
    </citation>
    <scope>NUCLEOTIDE SEQUENCE [LARGE SCALE GENOMIC DNA]</scope>
    <source>
        <strain evidence="9">JA234</strain>
    </source>
</reference>
<feature type="binding site" evidence="6">
    <location>
        <position position="131"/>
    </location>
    <ligand>
        <name>S-adenosyl-L-methionine</name>
        <dbReference type="ChEBI" id="CHEBI:59789"/>
    </ligand>
</feature>
<organism evidence="8 9">
    <name type="scientific">Cereibacter ovatus</name>
    <dbReference type="NCBI Taxonomy" id="439529"/>
    <lineage>
        <taxon>Bacteria</taxon>
        <taxon>Pseudomonadati</taxon>
        <taxon>Pseudomonadota</taxon>
        <taxon>Alphaproteobacteria</taxon>
        <taxon>Rhodobacterales</taxon>
        <taxon>Paracoccaceae</taxon>
        <taxon>Cereibacter</taxon>
    </lineage>
</organism>
<dbReference type="SUPFAM" id="SSF53335">
    <property type="entry name" value="S-adenosyl-L-methionine-dependent methyltransferases"/>
    <property type="match status" value="1"/>
</dbReference>
<dbReference type="AlphaFoldDB" id="A0A285D517"/>
<evidence type="ECO:0000256" key="5">
    <source>
        <dbReference type="PIRNR" id="PIRNR000410"/>
    </source>
</evidence>
<keyword evidence="9" id="KW-1185">Reference proteome</keyword>
<sequence length="298" mass="33559">MMQDIRHCLTEERDLPLSADDFQRIARIAHDEAGLAMADAKEALVYARLVKRLRQLSIDNFTDYIDLISQPESEYERAVFISIMTTNTTRFFREDHHFEFLAETVLPPLVAAARRGDRVRLWSAGCSSGEEPYSIAMTVLRLCPGAGSLDLKILATDIDRQILLAAQQGSYVEAALSELPEDVRKRHFSPADKAGNCQIGDEIKALVTFKTLNLAKPWPVTGPFQVIFCRNVAIYFDSAMQERVWRGFAGTLAPGGYLFIGHSERLSSSVRHQFETVGMTSYRLRASHIPDRRGKGEY</sequence>
<dbReference type="PANTHER" id="PTHR24422:SF19">
    <property type="entry name" value="CHEMOTAXIS PROTEIN METHYLTRANSFERASE"/>
    <property type="match status" value="1"/>
</dbReference>
<dbReference type="Pfam" id="PF01739">
    <property type="entry name" value="CheR"/>
    <property type="match status" value="1"/>
</dbReference>
<dbReference type="InterPro" id="IPR022642">
    <property type="entry name" value="CheR_C"/>
</dbReference>
<evidence type="ECO:0000313" key="8">
    <source>
        <dbReference type="EMBL" id="SNX74902.1"/>
    </source>
</evidence>
<comment type="catalytic activity">
    <reaction evidence="1 5">
        <text>L-glutamyl-[protein] + S-adenosyl-L-methionine = [protein]-L-glutamate 5-O-methyl ester + S-adenosyl-L-homocysteine</text>
        <dbReference type="Rhea" id="RHEA:24452"/>
        <dbReference type="Rhea" id="RHEA-COMP:10208"/>
        <dbReference type="Rhea" id="RHEA-COMP:10311"/>
        <dbReference type="ChEBI" id="CHEBI:29973"/>
        <dbReference type="ChEBI" id="CHEBI:57856"/>
        <dbReference type="ChEBI" id="CHEBI:59789"/>
        <dbReference type="ChEBI" id="CHEBI:82795"/>
        <dbReference type="EC" id="2.1.1.80"/>
    </reaction>
</comment>
<dbReference type="EMBL" id="OAOQ01000027">
    <property type="protein sequence ID" value="SNX74902.1"/>
    <property type="molecule type" value="Genomic_DNA"/>
</dbReference>
<dbReference type="RefSeq" id="WP_097031868.1">
    <property type="nucleotide sequence ID" value="NZ_OAOQ01000027.1"/>
</dbReference>
<keyword evidence="2 5" id="KW-0489">Methyltransferase</keyword>
<feature type="binding site" evidence="6">
    <location>
        <position position="87"/>
    </location>
    <ligand>
        <name>S-adenosyl-L-methionine</name>
        <dbReference type="ChEBI" id="CHEBI:59789"/>
    </ligand>
</feature>
<evidence type="ECO:0000256" key="1">
    <source>
        <dbReference type="ARBA" id="ARBA00001541"/>
    </source>
</evidence>
<dbReference type="InterPro" id="IPR050903">
    <property type="entry name" value="Bact_Chemotaxis_MeTrfase"/>
</dbReference>
<dbReference type="InterPro" id="IPR000780">
    <property type="entry name" value="CheR_MeTrfase"/>
</dbReference>
<dbReference type="PROSITE" id="PS50123">
    <property type="entry name" value="CHER"/>
    <property type="match status" value="1"/>
</dbReference>
<dbReference type="EC" id="2.1.1.80" evidence="5"/>
<dbReference type="Gene3D" id="3.40.50.150">
    <property type="entry name" value="Vaccinia Virus protein VP39"/>
    <property type="match status" value="1"/>
</dbReference>
<dbReference type="InterPro" id="IPR036804">
    <property type="entry name" value="CheR_N_sf"/>
</dbReference>
<feature type="binding site" evidence="6">
    <location>
        <begin position="230"/>
        <end position="231"/>
    </location>
    <ligand>
        <name>S-adenosyl-L-methionine</name>
        <dbReference type="ChEBI" id="CHEBI:59789"/>
    </ligand>
</feature>
<feature type="binding site" evidence="6">
    <location>
        <position position="89"/>
    </location>
    <ligand>
        <name>S-adenosyl-L-methionine</name>
        <dbReference type="ChEBI" id="CHEBI:59789"/>
    </ligand>
</feature>
<dbReference type="PANTHER" id="PTHR24422">
    <property type="entry name" value="CHEMOTAXIS PROTEIN METHYLTRANSFERASE"/>
    <property type="match status" value="1"/>
</dbReference>
<keyword evidence="3 5" id="KW-0808">Transferase</keyword>
<evidence type="ECO:0000256" key="4">
    <source>
        <dbReference type="ARBA" id="ARBA00022691"/>
    </source>
</evidence>
<feature type="binding site" evidence="6">
    <location>
        <begin position="213"/>
        <end position="214"/>
    </location>
    <ligand>
        <name>S-adenosyl-L-methionine</name>
        <dbReference type="ChEBI" id="CHEBI:59789"/>
    </ligand>
</feature>
<dbReference type="SMART" id="SM00138">
    <property type="entry name" value="MeTrc"/>
    <property type="match status" value="1"/>
</dbReference>
<feature type="binding site" evidence="6">
    <location>
        <position position="93"/>
    </location>
    <ligand>
        <name>S-adenosyl-L-methionine</name>
        <dbReference type="ChEBI" id="CHEBI:59789"/>
    </ligand>
</feature>
<dbReference type="Gene3D" id="1.10.155.10">
    <property type="entry name" value="Chemotaxis receptor methyltransferase CheR, N-terminal domain"/>
    <property type="match status" value="1"/>
</dbReference>
<dbReference type="SUPFAM" id="SSF47757">
    <property type="entry name" value="Chemotaxis receptor methyltransferase CheR, N-terminal domain"/>
    <property type="match status" value="1"/>
</dbReference>
<keyword evidence="4 5" id="KW-0949">S-adenosyl-L-methionine</keyword>
<name>A0A285D517_9RHOB</name>
<dbReference type="Pfam" id="PF03705">
    <property type="entry name" value="CheR_N"/>
    <property type="match status" value="1"/>
</dbReference>
<dbReference type="OrthoDB" id="9816309at2"/>
<dbReference type="InterPro" id="IPR026024">
    <property type="entry name" value="Chemotaxis_MeTrfase_CheR"/>
</dbReference>